<evidence type="ECO:0000313" key="2">
    <source>
        <dbReference type="EMBL" id="MBC9813457.1"/>
    </source>
</evidence>
<dbReference type="PANTHER" id="PTHR43792">
    <property type="entry name" value="GNAT FAMILY, PUTATIVE (AFU_ORTHOLOGUE AFUA_3G00765)-RELATED-RELATED"/>
    <property type="match status" value="1"/>
</dbReference>
<dbReference type="PANTHER" id="PTHR43792:SF16">
    <property type="entry name" value="N-ACETYLTRANSFERASE DOMAIN-CONTAINING PROTEIN"/>
    <property type="match status" value="1"/>
</dbReference>
<proteinExistence type="predicted"/>
<gene>
    <name evidence="2" type="ORF">H9Y05_13345</name>
</gene>
<protein>
    <submittedName>
        <fullName evidence="2">GNAT family N-acetyltransferase</fullName>
    </submittedName>
</protein>
<dbReference type="Proteomes" id="UP000652681">
    <property type="component" value="Unassembled WGS sequence"/>
</dbReference>
<name>A0A8J6P7Z7_9FLAO</name>
<dbReference type="EMBL" id="JACVEL010000010">
    <property type="protein sequence ID" value="MBC9813457.1"/>
    <property type="molecule type" value="Genomic_DNA"/>
</dbReference>
<dbReference type="Gene3D" id="3.40.630.30">
    <property type="match status" value="1"/>
</dbReference>
<comment type="caution">
    <text evidence="2">The sequence shown here is derived from an EMBL/GenBank/DDBJ whole genome shotgun (WGS) entry which is preliminary data.</text>
</comment>
<keyword evidence="3" id="KW-1185">Reference proteome</keyword>
<dbReference type="InterPro" id="IPR051531">
    <property type="entry name" value="N-acetyltransferase"/>
</dbReference>
<feature type="domain" description="N-acetyltransferase" evidence="1">
    <location>
        <begin position="10"/>
        <end position="173"/>
    </location>
</feature>
<accession>A0A8J6P7Z7</accession>
<sequence length="173" mass="20472">MNWIIETERLYLREIDVQDVDDLFEMDADPQVHLYIENNPVQTKEQIVEVIQMLQRQYAENGIARWAVVDKQTGECVGWSGLKLFRTPLNGHVDFYELGYRFKTKHWGKGYATETSRAIIDYGFDRLNVTSLYAITHPENEKSIHVLNKLGFQFIETFDYEGDVTNWFEIRRK</sequence>
<reference evidence="2" key="1">
    <citation type="submission" date="2020-09" db="EMBL/GenBank/DDBJ databases">
        <title>Taishania pollutisoli gen. nov., sp. nov., Isolated from Tetrabromobisphenol A-Contaminated Soil.</title>
        <authorList>
            <person name="Chen Q."/>
        </authorList>
    </citation>
    <scope>NUCLEOTIDE SEQUENCE</scope>
    <source>
        <strain evidence="2">CZZ-1</strain>
    </source>
</reference>
<dbReference type="InterPro" id="IPR016181">
    <property type="entry name" value="Acyl_CoA_acyltransferase"/>
</dbReference>
<evidence type="ECO:0000259" key="1">
    <source>
        <dbReference type="PROSITE" id="PS51186"/>
    </source>
</evidence>
<dbReference type="GO" id="GO:0016747">
    <property type="term" value="F:acyltransferase activity, transferring groups other than amino-acyl groups"/>
    <property type="evidence" value="ECO:0007669"/>
    <property type="project" value="InterPro"/>
</dbReference>
<organism evidence="2 3">
    <name type="scientific">Taishania pollutisoli</name>
    <dbReference type="NCBI Taxonomy" id="2766479"/>
    <lineage>
        <taxon>Bacteria</taxon>
        <taxon>Pseudomonadati</taxon>
        <taxon>Bacteroidota</taxon>
        <taxon>Flavobacteriia</taxon>
        <taxon>Flavobacteriales</taxon>
        <taxon>Crocinitomicaceae</taxon>
        <taxon>Taishania</taxon>
    </lineage>
</organism>
<dbReference type="RefSeq" id="WP_163492119.1">
    <property type="nucleotide sequence ID" value="NZ_JACVEL010000010.1"/>
</dbReference>
<dbReference type="PROSITE" id="PS51186">
    <property type="entry name" value="GNAT"/>
    <property type="match status" value="1"/>
</dbReference>
<dbReference type="AlphaFoldDB" id="A0A8J6P7Z7"/>
<dbReference type="SUPFAM" id="SSF55729">
    <property type="entry name" value="Acyl-CoA N-acyltransferases (Nat)"/>
    <property type="match status" value="1"/>
</dbReference>
<evidence type="ECO:0000313" key="3">
    <source>
        <dbReference type="Proteomes" id="UP000652681"/>
    </source>
</evidence>
<dbReference type="Pfam" id="PF13302">
    <property type="entry name" value="Acetyltransf_3"/>
    <property type="match status" value="1"/>
</dbReference>
<dbReference type="InterPro" id="IPR000182">
    <property type="entry name" value="GNAT_dom"/>
</dbReference>